<organism evidence="4">
    <name type="scientific">Odontella aurita</name>
    <dbReference type="NCBI Taxonomy" id="265563"/>
    <lineage>
        <taxon>Eukaryota</taxon>
        <taxon>Sar</taxon>
        <taxon>Stramenopiles</taxon>
        <taxon>Ochrophyta</taxon>
        <taxon>Bacillariophyta</taxon>
        <taxon>Mediophyceae</taxon>
        <taxon>Biddulphiophycidae</taxon>
        <taxon>Eupodiscales</taxon>
        <taxon>Odontellaceae</taxon>
        <taxon>Odontella</taxon>
    </lineage>
</organism>
<reference evidence="4" key="1">
    <citation type="submission" date="2021-01" db="EMBL/GenBank/DDBJ databases">
        <authorList>
            <person name="Corre E."/>
            <person name="Pelletier E."/>
            <person name="Niang G."/>
            <person name="Scheremetjew M."/>
            <person name="Finn R."/>
            <person name="Kale V."/>
            <person name="Holt S."/>
            <person name="Cochrane G."/>
            <person name="Meng A."/>
            <person name="Brown T."/>
            <person name="Cohen L."/>
        </authorList>
    </citation>
    <scope>NUCLEOTIDE SEQUENCE</scope>
    <source>
        <strain evidence="4">Isolate 1302-5</strain>
    </source>
</reference>
<dbReference type="Pfam" id="PF00225">
    <property type="entry name" value="Kinesin"/>
    <property type="match status" value="1"/>
</dbReference>
<proteinExistence type="inferred from homology"/>
<dbReference type="GO" id="GO:0007018">
    <property type="term" value="P:microtubule-based movement"/>
    <property type="evidence" value="ECO:0007669"/>
    <property type="project" value="InterPro"/>
</dbReference>
<dbReference type="GO" id="GO:0008017">
    <property type="term" value="F:microtubule binding"/>
    <property type="evidence" value="ECO:0007669"/>
    <property type="project" value="InterPro"/>
</dbReference>
<dbReference type="Gene3D" id="3.40.850.10">
    <property type="entry name" value="Kinesin motor domain"/>
    <property type="match status" value="2"/>
</dbReference>
<comment type="similarity">
    <text evidence="1">Belongs to the TRAFAC class myosin-kinesin ATPase superfamily. Kinesin family.</text>
</comment>
<dbReference type="PROSITE" id="PS50067">
    <property type="entry name" value="KINESIN_MOTOR_2"/>
    <property type="match status" value="1"/>
</dbReference>
<evidence type="ECO:0000259" key="3">
    <source>
        <dbReference type="PROSITE" id="PS50067"/>
    </source>
</evidence>
<dbReference type="PANTHER" id="PTHR24115">
    <property type="entry name" value="KINESIN-RELATED"/>
    <property type="match status" value="1"/>
</dbReference>
<accession>A0A7S4MHV7</accession>
<dbReference type="InterPro" id="IPR001752">
    <property type="entry name" value="Kinesin_motor_dom"/>
</dbReference>
<dbReference type="GO" id="GO:0016887">
    <property type="term" value="F:ATP hydrolysis activity"/>
    <property type="evidence" value="ECO:0007669"/>
    <property type="project" value="TreeGrafter"/>
</dbReference>
<protein>
    <recommendedName>
        <fullName evidence="3">Kinesin motor domain-containing protein</fullName>
    </recommendedName>
</protein>
<dbReference type="AlphaFoldDB" id="A0A7S4MHV7"/>
<evidence type="ECO:0000256" key="2">
    <source>
        <dbReference type="SAM" id="MobiDB-lite"/>
    </source>
</evidence>
<sequence>MTTSGLRTSSVRSPHDLVRVHEICSRQRASGASTTHDRSSRSHAILRLEVTNARTDGLECERRRIESELPAWKNASDNVSGKKYFVNVDTSVGTQGYGKILRSGKVPERDVMGGPCEGDVWIRSIDEENRITLRDVEDGNTPRTAEEWSAELGIEDLQLRYCAMLKGLSKDEIDAELQVLEGESLRLKGIIADREARLDELEKLSNQIARDGPRALGGSILLVDLAGADYDHRSGDVQRESAAINKSLLALKECLRSLSAPTGAESSKPVFRGSKLTRLLEDSLSPKTECTRRTNTESTCVMLINVSPDARLERGTVNALRYGQMYARGQKGATTASKGNGGRGRSAAKNGGKKNAPSSRRKTKSAASAIPPKPADPEVLRELREIYRDRVPEKTEEEVEGIIQKFAGREALLLAKVRGKYVVVAESN</sequence>
<dbReference type="GO" id="GO:0005524">
    <property type="term" value="F:ATP binding"/>
    <property type="evidence" value="ECO:0007669"/>
    <property type="project" value="InterPro"/>
</dbReference>
<evidence type="ECO:0000256" key="1">
    <source>
        <dbReference type="PROSITE-ProRule" id="PRU00283"/>
    </source>
</evidence>
<name>A0A7S4MHV7_9STRA</name>
<dbReference type="EMBL" id="HBKQ01013285">
    <property type="protein sequence ID" value="CAE2223091.1"/>
    <property type="molecule type" value="Transcribed_RNA"/>
</dbReference>
<dbReference type="GO" id="GO:0003777">
    <property type="term" value="F:microtubule motor activity"/>
    <property type="evidence" value="ECO:0007669"/>
    <property type="project" value="InterPro"/>
</dbReference>
<evidence type="ECO:0000313" key="4">
    <source>
        <dbReference type="EMBL" id="CAE2223091.1"/>
    </source>
</evidence>
<dbReference type="GO" id="GO:0005874">
    <property type="term" value="C:microtubule"/>
    <property type="evidence" value="ECO:0007669"/>
    <property type="project" value="TreeGrafter"/>
</dbReference>
<dbReference type="SUPFAM" id="SSF52540">
    <property type="entry name" value="P-loop containing nucleoside triphosphate hydrolases"/>
    <property type="match status" value="1"/>
</dbReference>
<dbReference type="InterPro" id="IPR027640">
    <property type="entry name" value="Kinesin-like_fam"/>
</dbReference>
<dbReference type="SMART" id="SM00129">
    <property type="entry name" value="KISc"/>
    <property type="match status" value="1"/>
</dbReference>
<feature type="domain" description="Kinesin motor" evidence="3">
    <location>
        <begin position="1"/>
        <end position="329"/>
    </location>
</feature>
<dbReference type="InterPro" id="IPR036961">
    <property type="entry name" value="Kinesin_motor_dom_sf"/>
</dbReference>
<feature type="region of interest" description="Disordered" evidence="2">
    <location>
        <begin position="331"/>
        <end position="381"/>
    </location>
</feature>
<gene>
    <name evidence="4" type="ORF">OAUR00152_LOCUS9138</name>
</gene>
<comment type="caution">
    <text evidence="1">Lacks conserved residue(s) required for the propagation of feature annotation.</text>
</comment>
<dbReference type="InterPro" id="IPR027417">
    <property type="entry name" value="P-loop_NTPase"/>
</dbReference>
<dbReference type="GO" id="GO:0005871">
    <property type="term" value="C:kinesin complex"/>
    <property type="evidence" value="ECO:0007669"/>
    <property type="project" value="TreeGrafter"/>
</dbReference>